<dbReference type="EMBL" id="JBBPBK010000005">
    <property type="protein sequence ID" value="KAK9284642.1"/>
    <property type="molecule type" value="Genomic_DNA"/>
</dbReference>
<evidence type="ECO:0000313" key="9">
    <source>
        <dbReference type="Proteomes" id="UP001415857"/>
    </source>
</evidence>
<evidence type="ECO:0000256" key="2">
    <source>
        <dbReference type="ARBA" id="ARBA00022448"/>
    </source>
</evidence>
<dbReference type="Gene3D" id="1.20.58.1380">
    <property type="match status" value="1"/>
</dbReference>
<gene>
    <name evidence="8" type="ORF">L1049_023818</name>
</gene>
<organism evidence="8 9">
    <name type="scientific">Liquidambar formosana</name>
    <name type="common">Formosan gum</name>
    <dbReference type="NCBI Taxonomy" id="63359"/>
    <lineage>
        <taxon>Eukaryota</taxon>
        <taxon>Viridiplantae</taxon>
        <taxon>Streptophyta</taxon>
        <taxon>Embryophyta</taxon>
        <taxon>Tracheophyta</taxon>
        <taxon>Spermatophyta</taxon>
        <taxon>Magnoliopsida</taxon>
        <taxon>eudicotyledons</taxon>
        <taxon>Gunneridae</taxon>
        <taxon>Pentapetalae</taxon>
        <taxon>Saxifragales</taxon>
        <taxon>Altingiaceae</taxon>
        <taxon>Liquidambar</taxon>
    </lineage>
</organism>
<evidence type="ECO:0000256" key="1">
    <source>
        <dbReference type="ARBA" id="ARBA00004259"/>
    </source>
</evidence>
<dbReference type="PANTHER" id="PTHR13405:SF11">
    <property type="entry name" value="NUCLEAR PORE COMPLEX PROTEIN NUP133"/>
    <property type="match status" value="1"/>
</dbReference>
<evidence type="ECO:0000256" key="5">
    <source>
        <dbReference type="ARBA" id="ARBA00023010"/>
    </source>
</evidence>
<dbReference type="InterPro" id="IPR007187">
    <property type="entry name" value="Nucleoporin_Nup133/Nup155_C"/>
</dbReference>
<dbReference type="InterPro" id="IPR037624">
    <property type="entry name" value="Nup133-like"/>
</dbReference>
<evidence type="ECO:0000256" key="4">
    <source>
        <dbReference type="ARBA" id="ARBA00022927"/>
    </source>
</evidence>
<feature type="domain" description="Nucleoporin Nup133/Nup155-like C-terminal" evidence="7">
    <location>
        <begin position="337"/>
        <end position="475"/>
    </location>
</feature>
<evidence type="ECO:0000313" key="8">
    <source>
        <dbReference type="EMBL" id="KAK9284642.1"/>
    </source>
</evidence>
<dbReference type="GO" id="GO:0000972">
    <property type="term" value="P:transcription-dependent tethering of RNA polymerase II gene DNA at nuclear periphery"/>
    <property type="evidence" value="ECO:0007669"/>
    <property type="project" value="TreeGrafter"/>
</dbReference>
<sequence length="644" mass="73593">MAVVSTQLMDKQQKHKKYLQFLALSKCHEELYSRQRHSLQTIMEHGEKLAGMIQLRELQNMISQNRSVGVGSPNSSSESEISGSLWDLIQLVGERARRNTVLLMDRDNAEVFYSKVSELEEVFYCLERQLECLIGVEQPFMVQIQRACELSNACVALVRTAMHYRNEHHMWYPSPEGLTPWYCQPLVRNGLWSVASFMLQLLNETTGLDMLTRSDLYSHLEVLAEVSLEAYTGAITAKIERGEEHKGLLEEYWNRRDALLDSLYQQVKGFVEAGYQDLKEGNEEQNEEILRKLSSGLLSIAKRHEGYQTLWNICCDLNDTVLLRNLMHESMGPKGGFSSFVFKQLYENKQFSKLLRLGEEFQEELSSFLKQHRDLLWLHEVFLHQFSSASETMHTLAISQDESSISEAEEGTDPENAVLELTLAERKRLLNLSKIAAMAGKDAEFESKVKRIEADLKLLKLQEEIIKLIPSDKEKENIGQQPLRPIDLIELCVKGQNSELSLCAFDVFAWTSSSFRKCHRSLLEECWKNAADQDNWGELYQASISEGWSDAETLRFLKQTMLFQASSRCYESEAETFEGEFDEVLPLRQENLELPILKDSGSSVEAILMQHKDFPDAGKLMLTAIMLGGAQVDIRVGEGPSLIE</sequence>
<dbReference type="PANTHER" id="PTHR13405">
    <property type="entry name" value="NUCLEAR PORE COMPLEX PROTEIN NUP133"/>
    <property type="match status" value="1"/>
</dbReference>
<evidence type="ECO:0000256" key="3">
    <source>
        <dbReference type="ARBA" id="ARBA00022816"/>
    </source>
</evidence>
<dbReference type="GO" id="GO:0031080">
    <property type="term" value="C:nuclear pore outer ring"/>
    <property type="evidence" value="ECO:0007669"/>
    <property type="project" value="TreeGrafter"/>
</dbReference>
<accession>A0AAP0RZN5</accession>
<dbReference type="Pfam" id="PF03177">
    <property type="entry name" value="Nucleoporin_C"/>
    <property type="match status" value="1"/>
</dbReference>
<keyword evidence="6" id="KW-0539">Nucleus</keyword>
<dbReference type="GO" id="GO:0017056">
    <property type="term" value="F:structural constituent of nuclear pore"/>
    <property type="evidence" value="ECO:0007669"/>
    <property type="project" value="InterPro"/>
</dbReference>
<evidence type="ECO:0000256" key="6">
    <source>
        <dbReference type="ARBA" id="ARBA00023242"/>
    </source>
</evidence>
<dbReference type="FunFam" id="1.20.58.1380:FF:000005">
    <property type="entry name" value="Nuclear pore complex protein NUP133"/>
    <property type="match status" value="1"/>
</dbReference>
<dbReference type="AlphaFoldDB" id="A0AAP0RZN5"/>
<keyword evidence="5" id="KW-0811">Translocation</keyword>
<keyword evidence="3" id="KW-0509">mRNA transport</keyword>
<proteinExistence type="predicted"/>
<reference evidence="8 9" key="1">
    <citation type="journal article" date="2024" name="Plant J.">
        <title>Genome sequences and population genomics reveal climatic adaptation and genomic divergence between two closely related sweetgum species.</title>
        <authorList>
            <person name="Xu W.Q."/>
            <person name="Ren C.Q."/>
            <person name="Zhang X.Y."/>
            <person name="Comes H.P."/>
            <person name="Liu X.H."/>
            <person name="Li Y.G."/>
            <person name="Kettle C.J."/>
            <person name="Jalonen R."/>
            <person name="Gaisberger H."/>
            <person name="Ma Y.Z."/>
            <person name="Qiu Y.X."/>
        </authorList>
    </citation>
    <scope>NUCLEOTIDE SEQUENCE [LARGE SCALE GENOMIC DNA]</scope>
    <source>
        <strain evidence="8">Hangzhou</strain>
    </source>
</reference>
<keyword evidence="4" id="KW-0653">Protein transport</keyword>
<keyword evidence="2" id="KW-0813">Transport</keyword>
<comment type="caution">
    <text evidence="8">The sequence shown here is derived from an EMBL/GenBank/DDBJ whole genome shotgun (WGS) entry which is preliminary data.</text>
</comment>
<dbReference type="Proteomes" id="UP001415857">
    <property type="component" value="Unassembled WGS sequence"/>
</dbReference>
<keyword evidence="9" id="KW-1185">Reference proteome</keyword>
<dbReference type="GO" id="GO:0016973">
    <property type="term" value="P:poly(A)+ mRNA export from nucleus"/>
    <property type="evidence" value="ECO:0007669"/>
    <property type="project" value="TreeGrafter"/>
</dbReference>
<dbReference type="GO" id="GO:0006606">
    <property type="term" value="P:protein import into nucleus"/>
    <property type="evidence" value="ECO:0007669"/>
    <property type="project" value="TreeGrafter"/>
</dbReference>
<name>A0AAP0RZN5_LIQFO</name>
<protein>
    <recommendedName>
        <fullName evidence="7">Nucleoporin Nup133/Nup155-like C-terminal domain-containing protein</fullName>
    </recommendedName>
</protein>
<comment type="subcellular location">
    <subcellularLocation>
        <location evidence="1">Nucleus envelope</location>
    </subcellularLocation>
</comment>
<evidence type="ECO:0000259" key="7">
    <source>
        <dbReference type="Pfam" id="PF03177"/>
    </source>
</evidence>